<evidence type="ECO:0000313" key="2">
    <source>
        <dbReference type="EnsemblPlants" id="KEH22012"/>
    </source>
</evidence>
<dbReference type="ExpressionAtlas" id="A0A072TX53">
    <property type="expression patterns" value="differential"/>
</dbReference>
<dbReference type="EMBL" id="CM001223">
    <property type="protein sequence ID" value="KEH22012.1"/>
    <property type="molecule type" value="Genomic_DNA"/>
</dbReference>
<keyword evidence="3" id="KW-1185">Reference proteome</keyword>
<reference evidence="1 3" key="1">
    <citation type="journal article" date="2011" name="Nature">
        <title>The Medicago genome provides insight into the evolution of rhizobial symbioses.</title>
        <authorList>
            <person name="Young N.D."/>
            <person name="Debelle F."/>
            <person name="Oldroyd G.E."/>
            <person name="Geurts R."/>
            <person name="Cannon S.B."/>
            <person name="Udvardi M.K."/>
            <person name="Benedito V.A."/>
            <person name="Mayer K.F."/>
            <person name="Gouzy J."/>
            <person name="Schoof H."/>
            <person name="Van de Peer Y."/>
            <person name="Proost S."/>
            <person name="Cook D.R."/>
            <person name="Meyers B.C."/>
            <person name="Spannagl M."/>
            <person name="Cheung F."/>
            <person name="De Mita S."/>
            <person name="Krishnakumar V."/>
            <person name="Gundlach H."/>
            <person name="Zhou S."/>
            <person name="Mudge J."/>
            <person name="Bharti A.K."/>
            <person name="Murray J.D."/>
            <person name="Naoumkina M.A."/>
            <person name="Rosen B."/>
            <person name="Silverstein K.A."/>
            <person name="Tang H."/>
            <person name="Rombauts S."/>
            <person name="Zhao P.X."/>
            <person name="Zhou P."/>
            <person name="Barbe V."/>
            <person name="Bardou P."/>
            <person name="Bechner M."/>
            <person name="Bellec A."/>
            <person name="Berger A."/>
            <person name="Berges H."/>
            <person name="Bidwell S."/>
            <person name="Bisseling T."/>
            <person name="Choisne N."/>
            <person name="Couloux A."/>
            <person name="Denny R."/>
            <person name="Deshpande S."/>
            <person name="Dai X."/>
            <person name="Doyle J.J."/>
            <person name="Dudez A.M."/>
            <person name="Farmer A.D."/>
            <person name="Fouteau S."/>
            <person name="Franken C."/>
            <person name="Gibelin C."/>
            <person name="Gish J."/>
            <person name="Goldstein S."/>
            <person name="Gonzalez A.J."/>
            <person name="Green P.J."/>
            <person name="Hallab A."/>
            <person name="Hartog M."/>
            <person name="Hua A."/>
            <person name="Humphray S.J."/>
            <person name="Jeong D.H."/>
            <person name="Jing Y."/>
            <person name="Jocker A."/>
            <person name="Kenton S.M."/>
            <person name="Kim D.J."/>
            <person name="Klee K."/>
            <person name="Lai H."/>
            <person name="Lang C."/>
            <person name="Lin S."/>
            <person name="Macmil S.L."/>
            <person name="Magdelenat G."/>
            <person name="Matthews L."/>
            <person name="McCorrison J."/>
            <person name="Monaghan E.L."/>
            <person name="Mun J.H."/>
            <person name="Najar F.Z."/>
            <person name="Nicholson C."/>
            <person name="Noirot C."/>
            <person name="O'Bleness M."/>
            <person name="Paule C.R."/>
            <person name="Poulain J."/>
            <person name="Prion F."/>
            <person name="Qin B."/>
            <person name="Qu C."/>
            <person name="Retzel E.F."/>
            <person name="Riddle C."/>
            <person name="Sallet E."/>
            <person name="Samain S."/>
            <person name="Samson N."/>
            <person name="Sanders I."/>
            <person name="Saurat O."/>
            <person name="Scarpelli C."/>
            <person name="Schiex T."/>
            <person name="Segurens B."/>
            <person name="Severin A.J."/>
            <person name="Sherrier D.J."/>
            <person name="Shi R."/>
            <person name="Sims S."/>
            <person name="Singer S.R."/>
            <person name="Sinharoy S."/>
            <person name="Sterck L."/>
            <person name="Viollet A."/>
            <person name="Wang B.B."/>
            <person name="Wang K."/>
            <person name="Wang M."/>
            <person name="Wang X."/>
            <person name="Warfsmann J."/>
            <person name="Weissenbach J."/>
            <person name="White D.D."/>
            <person name="White J.D."/>
            <person name="Wiley G.B."/>
            <person name="Wincker P."/>
            <person name="Xing Y."/>
            <person name="Yang L."/>
            <person name="Yao Z."/>
            <person name="Ying F."/>
            <person name="Zhai J."/>
            <person name="Zhou L."/>
            <person name="Zuber A."/>
            <person name="Denarie J."/>
            <person name="Dixon R.A."/>
            <person name="May G.D."/>
            <person name="Schwartz D.C."/>
            <person name="Rogers J."/>
            <person name="Quetier F."/>
            <person name="Town C.D."/>
            <person name="Roe B.A."/>
        </authorList>
    </citation>
    <scope>NUCLEOTIDE SEQUENCE [LARGE SCALE GENOMIC DNA]</scope>
    <source>
        <strain evidence="1">A17</strain>
        <strain evidence="2 3">cv. Jemalong A17</strain>
    </source>
</reference>
<organism evidence="1 3">
    <name type="scientific">Medicago truncatula</name>
    <name type="common">Barrel medic</name>
    <name type="synonym">Medicago tribuloides</name>
    <dbReference type="NCBI Taxonomy" id="3880"/>
    <lineage>
        <taxon>Eukaryota</taxon>
        <taxon>Viridiplantae</taxon>
        <taxon>Streptophyta</taxon>
        <taxon>Embryophyta</taxon>
        <taxon>Tracheophyta</taxon>
        <taxon>Spermatophyta</taxon>
        <taxon>Magnoliopsida</taxon>
        <taxon>eudicotyledons</taxon>
        <taxon>Gunneridae</taxon>
        <taxon>Pentapetalae</taxon>
        <taxon>rosids</taxon>
        <taxon>fabids</taxon>
        <taxon>Fabales</taxon>
        <taxon>Fabaceae</taxon>
        <taxon>Papilionoideae</taxon>
        <taxon>50 kb inversion clade</taxon>
        <taxon>NPAAA clade</taxon>
        <taxon>Hologalegina</taxon>
        <taxon>IRL clade</taxon>
        <taxon>Trifolieae</taxon>
        <taxon>Medicago</taxon>
    </lineage>
</organism>
<name>A0A072TX53_MEDTR</name>
<dbReference type="EnsemblPlants" id="KEH22012">
    <property type="protein sequence ID" value="KEH22012"/>
    <property type="gene ID" value="MTR_7g029070"/>
</dbReference>
<proteinExistence type="predicted"/>
<reference evidence="2" key="3">
    <citation type="submission" date="2015-04" db="UniProtKB">
        <authorList>
            <consortium name="EnsemblPlants"/>
        </authorList>
    </citation>
    <scope>IDENTIFICATION</scope>
    <source>
        <strain evidence="2">cv. Jemalong A17</strain>
    </source>
</reference>
<evidence type="ECO:0000313" key="3">
    <source>
        <dbReference type="Proteomes" id="UP000002051"/>
    </source>
</evidence>
<gene>
    <name evidence="1" type="ordered locus">MTR_7g029070</name>
</gene>
<sequence length="61" mass="7005">MTSMRNCPSLSEIKMENIGSKSLDNSDSLPDFGVYPQLKSLYLAYNTWVRDEHIIMFSESN</sequence>
<dbReference type="HOGENOM" id="CLU_2964383_0_0_1"/>
<evidence type="ECO:0000313" key="1">
    <source>
        <dbReference type="EMBL" id="KEH22012.1"/>
    </source>
</evidence>
<reference evidence="1 3" key="2">
    <citation type="journal article" date="2014" name="BMC Genomics">
        <title>An improved genome release (version Mt4.0) for the model legume Medicago truncatula.</title>
        <authorList>
            <person name="Tang H."/>
            <person name="Krishnakumar V."/>
            <person name="Bidwell S."/>
            <person name="Rosen B."/>
            <person name="Chan A."/>
            <person name="Zhou S."/>
            <person name="Gentzbittel L."/>
            <person name="Childs K.L."/>
            <person name="Yandell M."/>
            <person name="Gundlach H."/>
            <person name="Mayer K.F."/>
            <person name="Schwartz D.C."/>
            <person name="Town C.D."/>
        </authorList>
    </citation>
    <scope>GENOME REANNOTATION</scope>
    <source>
        <strain evidence="1">A17</strain>
        <strain evidence="2 3">cv. Jemalong A17</strain>
    </source>
</reference>
<protein>
    <submittedName>
        <fullName evidence="1 2">Uncharacterized protein</fullName>
    </submittedName>
</protein>
<accession>A0A072TX53</accession>
<dbReference type="Proteomes" id="UP000002051">
    <property type="component" value="Unassembled WGS sequence"/>
</dbReference>
<dbReference type="AlphaFoldDB" id="A0A072TX53"/>